<dbReference type="AlphaFoldDB" id="A0A8W4FDM8"/>
<dbReference type="Proteomes" id="UP000008227">
    <property type="component" value="Chromosome 5"/>
</dbReference>
<name>A0A8W4FDM8_PIG</name>
<sequence length="50" mass="5567">MDRAGEPTGLVRRESVEEKMQSASWKVRIISTTTAWPGVVLLLSCKGRVH</sequence>
<dbReference type="InterPro" id="IPR057129">
    <property type="entry name" value="MIAC"/>
</dbReference>
<reference evidence="1" key="2">
    <citation type="submission" date="2025-08" db="UniProtKB">
        <authorList>
            <consortium name="Ensembl"/>
        </authorList>
    </citation>
    <scope>IDENTIFICATION</scope>
</reference>
<dbReference type="Ensembl" id="ENSSSCT00000093988.1">
    <property type="protein sequence ID" value="ENSSSCP00000077418.1"/>
    <property type="gene ID" value="ENSSSCG00000062534.1"/>
</dbReference>
<proteinExistence type="predicted"/>
<reference evidence="1" key="3">
    <citation type="submission" date="2025-09" db="UniProtKB">
        <authorList>
            <consortium name="Ensembl"/>
        </authorList>
    </citation>
    <scope>IDENTIFICATION</scope>
</reference>
<dbReference type="GeneTree" id="ENSGT01110000270263"/>
<accession>A0A8W4FDM8</accession>
<organism evidence="1 2">
    <name type="scientific">Sus scrofa</name>
    <name type="common">Pig</name>
    <dbReference type="NCBI Taxonomy" id="9823"/>
    <lineage>
        <taxon>Eukaryota</taxon>
        <taxon>Metazoa</taxon>
        <taxon>Chordata</taxon>
        <taxon>Craniata</taxon>
        <taxon>Vertebrata</taxon>
        <taxon>Euteleostomi</taxon>
        <taxon>Mammalia</taxon>
        <taxon>Eutheria</taxon>
        <taxon>Laurasiatheria</taxon>
        <taxon>Artiodactyla</taxon>
        <taxon>Suina</taxon>
        <taxon>Suidae</taxon>
        <taxon>Sus</taxon>
    </lineage>
</organism>
<evidence type="ECO:0000313" key="2">
    <source>
        <dbReference type="Proteomes" id="UP000008227"/>
    </source>
</evidence>
<keyword evidence="2" id="KW-1185">Reference proteome</keyword>
<dbReference type="Pfam" id="PF23701">
    <property type="entry name" value="MIAC"/>
    <property type="match status" value="1"/>
</dbReference>
<evidence type="ECO:0000313" key="1">
    <source>
        <dbReference type="Ensembl" id="ENSSSCP00000077418.1"/>
    </source>
</evidence>
<reference evidence="1" key="1">
    <citation type="journal article" date="2020" name="Gigascience">
        <title>An improved pig reference genome sequence to enable pig genetics and genomics research.</title>
        <authorList>
            <person name="Warr A."/>
            <person name="Affara N."/>
            <person name="Aken B."/>
            <person name="Beiki H."/>
            <person name="Bickhart D.M."/>
            <person name="Billis K."/>
            <person name="Chow W."/>
            <person name="Eory L."/>
            <person name="Finlayson H.A."/>
            <person name="Flicek P."/>
            <person name="Giron C.G."/>
            <person name="Griffin D.K."/>
            <person name="Hall R."/>
            <person name="Hannum G."/>
            <person name="Hourlier T."/>
            <person name="Howe K."/>
            <person name="Hume D.A."/>
            <person name="Izuogu O."/>
            <person name="Kim K."/>
            <person name="Koren S."/>
            <person name="Liu H."/>
            <person name="Manchanda N."/>
            <person name="Martin F.J."/>
            <person name="Nonneman D.J."/>
            <person name="O'Connor R.E."/>
            <person name="Phillippy A.M."/>
            <person name="Rohrer G.A."/>
            <person name="Rosen B.D."/>
            <person name="Rund L.A."/>
            <person name="Sargent C.A."/>
            <person name="Schook L.B."/>
            <person name="Schroeder S.G."/>
            <person name="Schwartz A.S."/>
            <person name="Skinner B.M."/>
            <person name="Talbot R."/>
            <person name="Tseng E."/>
            <person name="Tuggle C.K."/>
            <person name="Watson M."/>
            <person name="Smith T.P.L."/>
            <person name="Archibald A.L."/>
        </authorList>
    </citation>
    <scope>NUCLEOTIDE SEQUENCE [LARGE SCALE GENOMIC DNA]</scope>
    <source>
        <strain evidence="1">Duroc</strain>
    </source>
</reference>
<protein>
    <submittedName>
        <fullName evidence="1">Uncharacterized protein</fullName>
    </submittedName>
</protein>